<dbReference type="Proteomes" id="UP001196301">
    <property type="component" value="Unassembled WGS sequence"/>
</dbReference>
<dbReference type="PANTHER" id="PTHR33941:SF11">
    <property type="entry name" value="BACTERIAL MICROCOMPARTMENT SHELL PROTEIN PDUJ"/>
    <property type="match status" value="1"/>
</dbReference>
<sequence>MKKAIGLVELKSTPIGIQTADEMVKAANVELVLANPVCPGKYMIVVSGDVGAVKNSVERGKLIADVFLVESHIINNVSPQVLVAIAGASDVKELKSIGAIETISALTIIKAADIAVKASNVQLIEVRIAKGLGGKGFLIMTGEISSVKSAIKSCENELAKLGEITSTSVIASPHKSLLEKITQ</sequence>
<dbReference type="SMART" id="SM00877">
    <property type="entry name" value="BMC"/>
    <property type="match status" value="2"/>
</dbReference>
<evidence type="ECO:0000256" key="1">
    <source>
        <dbReference type="PROSITE-ProRule" id="PRU01278"/>
    </source>
</evidence>
<dbReference type="InterPro" id="IPR011238">
    <property type="entry name" value="Micro_shell_prot_PduT"/>
</dbReference>
<gene>
    <name evidence="3" type="ORF">KQI20_01275</name>
</gene>
<accession>A0ABS6DUD7</accession>
<dbReference type="CDD" id="cd07053">
    <property type="entry name" value="BMC_PduT_repeat1"/>
    <property type="match status" value="1"/>
</dbReference>
<dbReference type="InterPro" id="IPR050575">
    <property type="entry name" value="BMC_shell"/>
</dbReference>
<evidence type="ECO:0000259" key="2">
    <source>
        <dbReference type="PROSITE" id="PS51930"/>
    </source>
</evidence>
<dbReference type="EMBL" id="JAHLOQ010000002">
    <property type="protein sequence ID" value="MBU5335058.1"/>
    <property type="molecule type" value="Genomic_DNA"/>
</dbReference>
<dbReference type="Pfam" id="PF00936">
    <property type="entry name" value="BMC"/>
    <property type="match status" value="2"/>
</dbReference>
<dbReference type="RefSeq" id="WP_216568224.1">
    <property type="nucleotide sequence ID" value="NZ_JAHLOQ010000002.1"/>
</dbReference>
<protein>
    <submittedName>
        <fullName evidence="3">BMC domain-containing protein</fullName>
    </submittedName>
</protein>
<keyword evidence="4" id="KW-1185">Reference proteome</keyword>
<proteinExistence type="inferred from homology"/>
<name>A0ABS6DUD7_9FIRM</name>
<reference evidence="3 4" key="1">
    <citation type="submission" date="2021-06" db="EMBL/GenBank/DDBJ databases">
        <authorList>
            <person name="Sun Q."/>
            <person name="Li D."/>
        </authorList>
    </citation>
    <scope>NUCLEOTIDE SEQUENCE [LARGE SCALE GENOMIC DNA]</scope>
    <source>
        <strain evidence="3 4">N19</strain>
    </source>
</reference>
<comment type="caution">
    <text evidence="3">The sequence shown here is derived from an EMBL/GenBank/DDBJ whole genome shotgun (WGS) entry which is preliminary data.</text>
</comment>
<feature type="domain" description="BMC" evidence="2">
    <location>
        <begin position="4"/>
        <end position="86"/>
    </location>
</feature>
<evidence type="ECO:0000313" key="4">
    <source>
        <dbReference type="Proteomes" id="UP001196301"/>
    </source>
</evidence>
<dbReference type="PANTHER" id="PTHR33941">
    <property type="entry name" value="PROPANEDIOL UTILIZATION PROTEIN PDUA"/>
    <property type="match status" value="1"/>
</dbReference>
<comment type="similarity">
    <text evidence="1">Belongs to the bacterial microcompartments protein family.</text>
</comment>
<evidence type="ECO:0000313" key="3">
    <source>
        <dbReference type="EMBL" id="MBU5335058.1"/>
    </source>
</evidence>
<feature type="domain" description="BMC" evidence="2">
    <location>
        <begin position="96"/>
        <end position="182"/>
    </location>
</feature>
<dbReference type="InterPro" id="IPR000249">
    <property type="entry name" value="BMC_dom"/>
</dbReference>
<dbReference type="PIRSF" id="PIRSF034834">
    <property type="entry name" value="PduT"/>
    <property type="match status" value="1"/>
</dbReference>
<dbReference type="InterPro" id="IPR044872">
    <property type="entry name" value="CcmK/CsoS1_BMC"/>
</dbReference>
<dbReference type="CDD" id="cd07054">
    <property type="entry name" value="BMC_PduT_repeat2"/>
    <property type="match status" value="1"/>
</dbReference>
<dbReference type="PROSITE" id="PS51930">
    <property type="entry name" value="BMC_2"/>
    <property type="match status" value="2"/>
</dbReference>
<organism evidence="3 4">
    <name type="scientific">Intestinibacter bartlettii</name>
    <dbReference type="NCBI Taxonomy" id="261299"/>
    <lineage>
        <taxon>Bacteria</taxon>
        <taxon>Bacillati</taxon>
        <taxon>Bacillota</taxon>
        <taxon>Clostridia</taxon>
        <taxon>Peptostreptococcales</taxon>
        <taxon>Peptostreptococcaceae</taxon>
        <taxon>Intestinibacter</taxon>
    </lineage>
</organism>